<name>A0A4C1TJ56_EUMVA</name>
<dbReference type="Proteomes" id="UP000299102">
    <property type="component" value="Unassembled WGS sequence"/>
</dbReference>
<dbReference type="OrthoDB" id="6614157at2759"/>
<evidence type="ECO:0000256" key="1">
    <source>
        <dbReference type="SAM" id="MobiDB-lite"/>
    </source>
</evidence>
<dbReference type="GO" id="GO:0003964">
    <property type="term" value="F:RNA-directed DNA polymerase activity"/>
    <property type="evidence" value="ECO:0007669"/>
    <property type="project" value="UniProtKB-KW"/>
</dbReference>
<feature type="region of interest" description="Disordered" evidence="1">
    <location>
        <begin position="123"/>
        <end position="142"/>
    </location>
</feature>
<dbReference type="InterPro" id="IPR000477">
    <property type="entry name" value="RT_dom"/>
</dbReference>
<feature type="compositionally biased region" description="Pro residues" evidence="1">
    <location>
        <begin position="128"/>
        <end position="139"/>
    </location>
</feature>
<evidence type="ECO:0000313" key="3">
    <source>
        <dbReference type="EMBL" id="GBP14523.1"/>
    </source>
</evidence>
<accession>A0A4C1TJ56</accession>
<keyword evidence="3" id="KW-0808">Transferase</keyword>
<evidence type="ECO:0000259" key="2">
    <source>
        <dbReference type="Pfam" id="PF00078"/>
    </source>
</evidence>
<protein>
    <submittedName>
        <fullName evidence="3">Probable RNA-directed DNA polymerase from transposon BS</fullName>
    </submittedName>
</protein>
<evidence type="ECO:0000313" key="4">
    <source>
        <dbReference type="Proteomes" id="UP000299102"/>
    </source>
</evidence>
<gene>
    <name evidence="3" type="primary">RTase</name>
    <name evidence="3" type="ORF">EVAR_99355_1</name>
</gene>
<keyword evidence="4" id="KW-1185">Reference proteome</keyword>
<reference evidence="3 4" key="1">
    <citation type="journal article" date="2019" name="Commun. Biol.">
        <title>The bagworm genome reveals a unique fibroin gene that provides high tensile strength.</title>
        <authorList>
            <person name="Kono N."/>
            <person name="Nakamura H."/>
            <person name="Ohtoshi R."/>
            <person name="Tomita M."/>
            <person name="Numata K."/>
            <person name="Arakawa K."/>
        </authorList>
    </citation>
    <scope>NUCLEOTIDE SEQUENCE [LARGE SCALE GENOMIC DNA]</scope>
</reference>
<sequence length="226" mass="25189">MVQLPLTTRGKECIADSIETQCSHVSPHDIAHINSIEEETDQPPGGLAKLFERVLKTRLSNHLFGKGLIIDEQFGFRPAHSCPQQVRLVEYVMEGFKINKTVAVFDVAKAFDRVWHAGLSRSSARLRPSPPVPRTPTTPRPTSGVQLALSLMIPRSFLGVGLGIIFRHLPAIDELGQWFRKWRIEVNPISRQLYNSSIARIGLNLLSTGTPQPQNVERENSVATVL</sequence>
<keyword evidence="3" id="KW-0548">Nucleotidyltransferase</keyword>
<proteinExistence type="predicted"/>
<dbReference type="Pfam" id="PF00078">
    <property type="entry name" value="RVT_1"/>
    <property type="match status" value="1"/>
</dbReference>
<dbReference type="EMBL" id="BGZK01005550">
    <property type="protein sequence ID" value="GBP14523.1"/>
    <property type="molecule type" value="Genomic_DNA"/>
</dbReference>
<dbReference type="AlphaFoldDB" id="A0A4C1TJ56"/>
<keyword evidence="3" id="KW-0695">RNA-directed DNA polymerase</keyword>
<feature type="domain" description="Reverse transcriptase" evidence="2">
    <location>
        <begin position="48"/>
        <end position="127"/>
    </location>
</feature>
<comment type="caution">
    <text evidence="3">The sequence shown here is derived from an EMBL/GenBank/DDBJ whole genome shotgun (WGS) entry which is preliminary data.</text>
</comment>
<organism evidence="3 4">
    <name type="scientific">Eumeta variegata</name>
    <name type="common">Bagworm moth</name>
    <name type="synonym">Eumeta japonica</name>
    <dbReference type="NCBI Taxonomy" id="151549"/>
    <lineage>
        <taxon>Eukaryota</taxon>
        <taxon>Metazoa</taxon>
        <taxon>Ecdysozoa</taxon>
        <taxon>Arthropoda</taxon>
        <taxon>Hexapoda</taxon>
        <taxon>Insecta</taxon>
        <taxon>Pterygota</taxon>
        <taxon>Neoptera</taxon>
        <taxon>Endopterygota</taxon>
        <taxon>Lepidoptera</taxon>
        <taxon>Glossata</taxon>
        <taxon>Ditrysia</taxon>
        <taxon>Tineoidea</taxon>
        <taxon>Psychidae</taxon>
        <taxon>Oiketicinae</taxon>
        <taxon>Eumeta</taxon>
    </lineage>
</organism>